<proteinExistence type="predicted"/>
<evidence type="ECO:0000313" key="2">
    <source>
        <dbReference type="EMBL" id="TFB04443.1"/>
    </source>
</evidence>
<comment type="caution">
    <text evidence="2">The sequence shown here is derived from an EMBL/GenBank/DDBJ whole genome shotgun (WGS) entry which is preliminary data.</text>
</comment>
<keyword evidence="3" id="KW-1185">Reference proteome</keyword>
<protein>
    <recommendedName>
        <fullName evidence="4">Glucan 1, 4-alpha-glucosidase</fullName>
    </recommendedName>
</protein>
<organism evidence="2 3">
    <name type="scientific">Trichoderma ghanense</name>
    <dbReference type="NCBI Taxonomy" id="65468"/>
    <lineage>
        <taxon>Eukaryota</taxon>
        <taxon>Fungi</taxon>
        <taxon>Dikarya</taxon>
        <taxon>Ascomycota</taxon>
        <taxon>Pezizomycotina</taxon>
        <taxon>Sordariomycetes</taxon>
        <taxon>Hypocreomycetidae</taxon>
        <taxon>Hypocreales</taxon>
        <taxon>Hypocreaceae</taxon>
        <taxon>Trichoderma</taxon>
    </lineage>
</organism>
<feature type="region of interest" description="Disordered" evidence="1">
    <location>
        <begin position="628"/>
        <end position="671"/>
    </location>
</feature>
<evidence type="ECO:0000256" key="1">
    <source>
        <dbReference type="SAM" id="MobiDB-lite"/>
    </source>
</evidence>
<dbReference type="GeneID" id="300575663"/>
<gene>
    <name evidence="2" type="ORF">CCMA1212_003884</name>
</gene>
<feature type="region of interest" description="Disordered" evidence="1">
    <location>
        <begin position="307"/>
        <end position="327"/>
    </location>
</feature>
<evidence type="ECO:0000313" key="3">
    <source>
        <dbReference type="Proteomes" id="UP001642720"/>
    </source>
</evidence>
<feature type="compositionally biased region" description="Low complexity" evidence="1">
    <location>
        <begin position="40"/>
        <end position="52"/>
    </location>
</feature>
<feature type="compositionally biased region" description="Polar residues" evidence="1">
    <location>
        <begin position="467"/>
        <end position="483"/>
    </location>
</feature>
<dbReference type="RefSeq" id="XP_073560644.1">
    <property type="nucleotide sequence ID" value="XM_073701213.1"/>
</dbReference>
<feature type="region of interest" description="Disordered" evidence="1">
    <location>
        <begin position="523"/>
        <end position="587"/>
    </location>
</feature>
<dbReference type="Proteomes" id="UP001642720">
    <property type="component" value="Unassembled WGS sequence"/>
</dbReference>
<feature type="compositionally biased region" description="Basic and acidic residues" evidence="1">
    <location>
        <begin position="102"/>
        <end position="112"/>
    </location>
</feature>
<dbReference type="EMBL" id="PPTA01000004">
    <property type="protein sequence ID" value="TFB04443.1"/>
    <property type="molecule type" value="Genomic_DNA"/>
</dbReference>
<sequence>MEDPWGSPWAVDSPAKLELPAAPENAHFSADHLFPRRGSRSPAPSRSRSPAGWEDDEAWGGWNGGAASEGGGSGKESPGWGRSPGLKPLPVAPSVRSLSPDPWKEVALKRLDTTTLENEEREPRERRASETSGDDRAVDSAISLGEEQGLQRGEELKIGTPLVVPPLDIGADASWDAGVAPEAPAVDAVIPAIQLEQPDLSLDAGVPALDAVREGEKPEVPTAADECVRESEANVFPTRFEVEDQQQPTAAIEAIKHATEDAAVVSEPEMSQPPLPTEAELAAESQAWQQASQEKVSKAPAVSEVDDLGVPAPTFPPETVERAPSRASNKPGIYFPVDLTLLDDLFPSTPPITTEPELVPDVIIDDTFASGSERRAWYLISRFGSMRKHDLGDDENYVRVGWAGSQIREQTTQTVRRWMEEDSITGRVVLGRRLGGSGAAMFNWNSSAPPVEIGEFLGRHSRNSSMTVHSAAASPTGSSFGWNSSVPSSPVVSRHPLANEVSQGNAQEVPSPQEVKADSALQSLSLAPPPPHTARAHIPAPIHIPPTYSIHQDEDDDDWGEMMTATPTTTMSFPEDEETTSKRHSVPPQSAFQFETVVESPMLVPPKTEKAPSKRPFSWHLGQTLSKPFRRGAKTPSTPTFSSPLSRPLTPPQVAQPVTPRHGHNGSASVPFIQPAERPDLSAEDEETVARLLGDIPDLTYMLR</sequence>
<reference evidence="2 3" key="1">
    <citation type="submission" date="2018-01" db="EMBL/GenBank/DDBJ databases">
        <title>Genome characterization of the sugarcane-associated fungus Trichoderma ghanense CCMA-1212 and their application in lignocelulose bioconversion.</title>
        <authorList>
            <person name="Steindorff A.S."/>
            <person name="Mendes T.D."/>
            <person name="Vilela E.S.D."/>
            <person name="Rodrigues D.S."/>
            <person name="Formighieri E.F."/>
            <person name="Melo I.S."/>
            <person name="Favaro L.C.L."/>
        </authorList>
    </citation>
    <scope>NUCLEOTIDE SEQUENCE [LARGE SCALE GENOMIC DNA]</scope>
    <source>
        <strain evidence="2 3">CCMA-1212</strain>
    </source>
</reference>
<feature type="compositionally biased region" description="Low complexity" evidence="1">
    <location>
        <begin position="484"/>
        <end position="493"/>
    </location>
</feature>
<name>A0ABY2H887_9HYPO</name>
<feature type="compositionally biased region" description="Low complexity" evidence="1">
    <location>
        <begin position="635"/>
        <end position="648"/>
    </location>
</feature>
<evidence type="ECO:0008006" key="4">
    <source>
        <dbReference type="Google" id="ProtNLM"/>
    </source>
</evidence>
<feature type="region of interest" description="Disordered" evidence="1">
    <location>
        <begin position="467"/>
        <end position="493"/>
    </location>
</feature>
<feature type="compositionally biased region" description="Basic and acidic residues" evidence="1">
    <location>
        <begin position="121"/>
        <end position="138"/>
    </location>
</feature>
<feature type="region of interest" description="Disordered" evidence="1">
    <location>
        <begin position="1"/>
        <end position="141"/>
    </location>
</feature>
<feature type="compositionally biased region" description="Gly residues" evidence="1">
    <location>
        <begin position="61"/>
        <end position="74"/>
    </location>
</feature>
<accession>A0ABY2H887</accession>